<dbReference type="InterPro" id="IPR025714">
    <property type="entry name" value="Methyltranfer_dom"/>
</dbReference>
<evidence type="ECO:0000259" key="1">
    <source>
        <dbReference type="Pfam" id="PF13847"/>
    </source>
</evidence>
<dbReference type="CDD" id="cd02440">
    <property type="entry name" value="AdoMet_MTases"/>
    <property type="match status" value="1"/>
</dbReference>
<comment type="caution">
    <text evidence="2">The sequence shown here is derived from an EMBL/GenBank/DDBJ whole genome shotgun (WGS) entry which is preliminary data.</text>
</comment>
<evidence type="ECO:0000313" key="3">
    <source>
        <dbReference type="Proteomes" id="UP000242881"/>
    </source>
</evidence>
<evidence type="ECO:0000313" key="2">
    <source>
        <dbReference type="EMBL" id="PMP69695.1"/>
    </source>
</evidence>
<dbReference type="InterPro" id="IPR029063">
    <property type="entry name" value="SAM-dependent_MTases_sf"/>
</dbReference>
<dbReference type="RefSeq" id="WP_424605948.1">
    <property type="nucleotide sequence ID" value="NZ_JBNAVA010000009.1"/>
</dbReference>
<dbReference type="GO" id="GO:0032259">
    <property type="term" value="P:methylation"/>
    <property type="evidence" value="ECO:0007669"/>
    <property type="project" value="UniProtKB-KW"/>
</dbReference>
<name>A0A2J6WH56_9BACT</name>
<dbReference type="Pfam" id="PF13847">
    <property type="entry name" value="Methyltransf_31"/>
    <property type="match status" value="1"/>
</dbReference>
<dbReference type="PANTHER" id="PTHR43861">
    <property type="entry name" value="TRANS-ACONITATE 2-METHYLTRANSFERASE-RELATED"/>
    <property type="match status" value="1"/>
</dbReference>
<dbReference type="Gene3D" id="3.40.50.150">
    <property type="entry name" value="Vaccinia Virus protein VP39"/>
    <property type="match status" value="1"/>
</dbReference>
<dbReference type="AlphaFoldDB" id="A0A2J6WH56"/>
<gene>
    <name evidence="2" type="ORF">C0187_06540</name>
</gene>
<organism evidence="2 3">
    <name type="scientific">Calditerrivibrio nitroreducens</name>
    <dbReference type="NCBI Taxonomy" id="477976"/>
    <lineage>
        <taxon>Bacteria</taxon>
        <taxon>Pseudomonadati</taxon>
        <taxon>Deferribacterota</taxon>
        <taxon>Deferribacteres</taxon>
        <taxon>Deferribacterales</taxon>
        <taxon>Calditerrivibrionaceae</taxon>
    </lineage>
</organism>
<dbReference type="GO" id="GO:0008168">
    <property type="term" value="F:methyltransferase activity"/>
    <property type="evidence" value="ECO:0007669"/>
    <property type="project" value="UniProtKB-KW"/>
</dbReference>
<dbReference type="SUPFAM" id="SSF53335">
    <property type="entry name" value="S-adenosyl-L-methionine-dependent methyltransferases"/>
    <property type="match status" value="1"/>
</dbReference>
<keyword evidence="2" id="KW-0808">Transferase</keyword>
<keyword evidence="2" id="KW-0489">Methyltransferase</keyword>
<dbReference type="EMBL" id="PNIN01000065">
    <property type="protein sequence ID" value="PMP69695.1"/>
    <property type="molecule type" value="Genomic_DNA"/>
</dbReference>
<sequence length="225" mass="26492">MKSLISNIKGLKYPDLYVTKFFFKEKLDKITGNVLELGCGNGNNLSLFYSYGYDVIGIDINDDEIKNARYNFENLFKTDSDNSFQFYCGDIRDLNSLLSSEVKYDVLLLPNVINFIKKEEFKKLLWDLRSFLKSNGKIFIRFRSPRDMRVALSEKVGENEYIIKSEITNEKDNYLTVYEEAEIFLLIKEYLKSNNLKTFHLYEENYHGDRKIFNADIVIWGDFSL</sequence>
<feature type="domain" description="Methyltransferase" evidence="1">
    <location>
        <begin position="33"/>
        <end position="148"/>
    </location>
</feature>
<protein>
    <submittedName>
        <fullName evidence="2">Class I SAM-dependent methyltransferase</fullName>
    </submittedName>
</protein>
<accession>A0A2J6WH56</accession>
<reference evidence="2 3" key="1">
    <citation type="submission" date="2018-01" db="EMBL/GenBank/DDBJ databases">
        <title>Metagenomic assembled genomes from two thermal pools in the Uzon Caldera, Kamchatka, Russia.</title>
        <authorList>
            <person name="Wilkins L."/>
            <person name="Ettinger C."/>
        </authorList>
    </citation>
    <scope>NUCLEOTIDE SEQUENCE [LARGE SCALE GENOMIC DNA]</scope>
    <source>
        <strain evidence="2">ZAV-05</strain>
    </source>
</reference>
<dbReference type="Proteomes" id="UP000242881">
    <property type="component" value="Unassembled WGS sequence"/>
</dbReference>
<proteinExistence type="predicted"/>